<reference evidence="1" key="1">
    <citation type="submission" date="2020-08" db="EMBL/GenBank/DDBJ databases">
        <title>Paracoccus amoyensis sp. nov., isolated from the surface seawater at coast of Xiamen, Fujian.</title>
        <authorList>
            <person name="Lyu L."/>
        </authorList>
    </citation>
    <scope>NUCLEOTIDE SEQUENCE</scope>
    <source>
        <strain evidence="1">11-3</strain>
    </source>
</reference>
<organism evidence="1 2">
    <name type="scientific">Paracoccus amoyensis</name>
    <dbReference type="NCBI Taxonomy" id="2760093"/>
    <lineage>
        <taxon>Bacteria</taxon>
        <taxon>Pseudomonadati</taxon>
        <taxon>Pseudomonadota</taxon>
        <taxon>Alphaproteobacteria</taxon>
        <taxon>Rhodobacterales</taxon>
        <taxon>Paracoccaceae</taxon>
        <taxon>Paracoccus</taxon>
    </lineage>
</organism>
<proteinExistence type="predicted"/>
<accession>A0A926GD91</accession>
<dbReference type="RefSeq" id="WP_187792636.1">
    <property type="nucleotide sequence ID" value="NZ_JACOQL010000002.1"/>
</dbReference>
<dbReference type="AlphaFoldDB" id="A0A926GD91"/>
<comment type="caution">
    <text evidence="1">The sequence shown here is derived from an EMBL/GenBank/DDBJ whole genome shotgun (WGS) entry which is preliminary data.</text>
</comment>
<evidence type="ECO:0000313" key="1">
    <source>
        <dbReference type="EMBL" id="MBC9246197.1"/>
    </source>
</evidence>
<evidence type="ECO:0008006" key="3">
    <source>
        <dbReference type="Google" id="ProtNLM"/>
    </source>
</evidence>
<evidence type="ECO:0000313" key="2">
    <source>
        <dbReference type="Proteomes" id="UP000608594"/>
    </source>
</evidence>
<dbReference type="EMBL" id="JACOQL010000002">
    <property type="protein sequence ID" value="MBC9246197.1"/>
    <property type="molecule type" value="Genomic_DNA"/>
</dbReference>
<sequence length="579" mass="64000">MLPQNCFVLSKAQVLALPKSRLYGYGLTENAIIFGQKGIEAYLAAGNHTFPDEGRFCGIFLKRESIIIRTDLTGQEIIYLFQDGDDWVISNSFILLVQKVATRQKLSFYPPAALVFHLKSGRQIGEQLISHKTMVKQISMVPVTSYLKIDRFSGALEQINRSYADLFHLPADESYENKVLQVLERGSGIMSALANAGLPMNLFLSGGYDSRLVLAMLLASGSAPDKLRVTSHRHLEADYKVAKALTSRFNLPLNTGGPAPRSELSGSDAIRMYLLSCAGTYLPFYPMHNRRLLKDAELRLTGDQPTGWSFYGGNGLFNGSAMKIAKDITRGLSGFQDAETVKDDFLSVFDTIGVDPHDPVAMLAQYNVIRSRHHCGRSWYRSVGQEVVFTPLMQCSFISLDVINRSAGAHPTKFFADAYSALGGWPLEEPFETPERALPQSMLDDSPFRGGVDIRPGTFTVYGDIQMSDDDDGHDLLTIPTQMDTGAEPIRHDLAAMFFRAEHARDSDIFKEKDFVTANAEIAARGKIDSGYRKTCQIIAANAVLEVLDTSPASDTTAIMPGMIIERPPMSGRSEEYLN</sequence>
<gene>
    <name evidence="1" type="ORF">H4P12_05600</name>
</gene>
<protein>
    <recommendedName>
        <fullName evidence="3">Asparagine synthase</fullName>
    </recommendedName>
</protein>
<name>A0A926GD91_9RHOB</name>
<dbReference type="Proteomes" id="UP000608594">
    <property type="component" value="Unassembled WGS sequence"/>
</dbReference>
<keyword evidence="2" id="KW-1185">Reference proteome</keyword>